<organism evidence="1 2">
    <name type="scientific">Fulvitalea axinellae</name>
    <dbReference type="NCBI Taxonomy" id="1182444"/>
    <lineage>
        <taxon>Bacteria</taxon>
        <taxon>Pseudomonadati</taxon>
        <taxon>Bacteroidota</taxon>
        <taxon>Cytophagia</taxon>
        <taxon>Cytophagales</taxon>
        <taxon>Persicobacteraceae</taxon>
        <taxon>Fulvitalea</taxon>
    </lineage>
</organism>
<keyword evidence="2" id="KW-1185">Reference proteome</keyword>
<dbReference type="AlphaFoldDB" id="A0AAU9D866"/>
<evidence type="ECO:0000313" key="2">
    <source>
        <dbReference type="Proteomes" id="UP001348817"/>
    </source>
</evidence>
<name>A0AAU9D866_9BACT</name>
<dbReference type="EMBL" id="AP025314">
    <property type="protein sequence ID" value="BDD09071.1"/>
    <property type="molecule type" value="Genomic_DNA"/>
</dbReference>
<sequence>MGVPLTYFLPMFRHRSPQRFSSNRQSGGHGRAVFPPGTVVQAMMTRGQLEEAFVSTGTDMSKGMPSYIDALARLLQRYHAVPGVEDDQDIQERFSLLYDLKRMVFHWFNENPIAHRRIKEDIPEMRTHNLVFKLMGEIQEEHAKLMVVIINKKKPLWVPDQTPGGGPADPETQALWTELTGASPTLGISERGGGDYDGFVYMGFRSRTYSALARLMEGERGRALVRAMMKAEKNPTMLYPTASPDYFKNAKYKNATRRTREMDNLGLKSGPEPMRLYGLNYDCKDTAFLRYDTSWSEQIQVATKEAYRPRPKSTKATTAAGLELGVYKQSDAVEEEEIDQWLDIESTPEVQTTEGGYTPSPYFLNLADMFYHDLSENKSFLEEMPVLPSHAYEEDPDLKHWGNRKNHSVGLRMNLLREEQGLAPSKWFSKLNNRLTGKVGRQPVRS</sequence>
<evidence type="ECO:0000313" key="1">
    <source>
        <dbReference type="EMBL" id="BDD09071.1"/>
    </source>
</evidence>
<dbReference type="KEGG" id="fax:FUAX_15030"/>
<protein>
    <submittedName>
        <fullName evidence="1">Uncharacterized protein</fullName>
    </submittedName>
</protein>
<accession>A0AAU9D866</accession>
<proteinExistence type="predicted"/>
<dbReference type="Proteomes" id="UP001348817">
    <property type="component" value="Chromosome"/>
</dbReference>
<gene>
    <name evidence="1" type="ORF">FUAX_15030</name>
</gene>
<reference evidence="1 2" key="1">
    <citation type="submission" date="2021-12" db="EMBL/GenBank/DDBJ databases">
        <title>Genome sequencing of bacteria with rrn-lacking chromosome and rrn-plasmid.</title>
        <authorList>
            <person name="Anda M."/>
            <person name="Iwasaki W."/>
        </authorList>
    </citation>
    <scope>NUCLEOTIDE SEQUENCE [LARGE SCALE GENOMIC DNA]</scope>
    <source>
        <strain evidence="1 2">DSM 100852</strain>
    </source>
</reference>